<dbReference type="EMBL" id="MN739494">
    <property type="protein sequence ID" value="QHT08353.1"/>
    <property type="molecule type" value="Genomic_DNA"/>
</dbReference>
<keyword evidence="1" id="KW-0812">Transmembrane</keyword>
<feature type="transmembrane region" description="Helical" evidence="1">
    <location>
        <begin position="7"/>
        <end position="28"/>
    </location>
</feature>
<name>A0A6C0CVV0_9ZZZZ</name>
<reference evidence="2" key="1">
    <citation type="journal article" date="2020" name="Nature">
        <title>Giant virus diversity and host interactions through global metagenomics.</title>
        <authorList>
            <person name="Schulz F."/>
            <person name="Roux S."/>
            <person name="Paez-Espino D."/>
            <person name="Jungbluth S."/>
            <person name="Walsh D.A."/>
            <person name="Denef V.J."/>
            <person name="McMahon K.D."/>
            <person name="Konstantinidis K.T."/>
            <person name="Eloe-Fadrosh E.A."/>
            <person name="Kyrpides N.C."/>
            <person name="Woyke T."/>
        </authorList>
    </citation>
    <scope>NUCLEOTIDE SEQUENCE</scope>
    <source>
        <strain evidence="2">GVMAG-M-3300022752-66</strain>
    </source>
</reference>
<organism evidence="2">
    <name type="scientific">viral metagenome</name>
    <dbReference type="NCBI Taxonomy" id="1070528"/>
    <lineage>
        <taxon>unclassified sequences</taxon>
        <taxon>metagenomes</taxon>
        <taxon>organismal metagenomes</taxon>
    </lineage>
</organism>
<dbReference type="AlphaFoldDB" id="A0A6C0CVV0"/>
<protein>
    <submittedName>
        <fullName evidence="2">Uncharacterized protein</fullName>
    </submittedName>
</protein>
<evidence type="ECO:0000256" key="1">
    <source>
        <dbReference type="SAM" id="Phobius"/>
    </source>
</evidence>
<evidence type="ECO:0000313" key="2">
    <source>
        <dbReference type="EMBL" id="QHT08353.1"/>
    </source>
</evidence>
<keyword evidence="1" id="KW-1133">Transmembrane helix</keyword>
<proteinExistence type="predicted"/>
<keyword evidence="1" id="KW-0472">Membrane</keyword>
<accession>A0A6C0CVV0</accession>
<sequence length="79" mass="8982">MWSLSKFISLPIFIVSLAFGLFFVYIMGPETKVVHMYPTPENVGKVQYKDNADNCFFYEAKEVPCPSDKGSIKTVPIQK</sequence>